<sequence length="351" mass="37296">MTAVRSPGRAGEHTAVHLSVPGAQVHLTGPARLVSGAATRLAPFVVSSDPGLLDQPGDTWSIQHTTDARTDTGGLEHVTITTPTEPTATLAVDHERRRLILDPACTLEFATHLAARYARILLRLQRATRAQELFLHAGMAASAPGAGKADRGIAVIGPKRAGKTSTVMAAMRAGAAFVGNDDLSVTRSHDGWTGHGWPRSVSVRSDTFTALGILPPERSAHPARRNRPQEPAAGTDPVMLLPSELASLLGTPAVRLSAPLTALVFPRFAPDAGDTALRELTPAQTAQRLRSELPVQVVKQADFLLPHFPRPSPAETEETWRALATDVPGFELAQSFTGLTAGARRLKSLWS</sequence>
<proteinExistence type="predicted"/>
<keyword evidence="3" id="KW-1185">Reference proteome</keyword>
<accession>A0A917UH59</accession>
<name>A0A917UH59_9ACTN</name>
<organism evidence="2 3">
    <name type="scientific">Streptomyces fuscichromogenes</name>
    <dbReference type="NCBI Taxonomy" id="1324013"/>
    <lineage>
        <taxon>Bacteria</taxon>
        <taxon>Bacillati</taxon>
        <taxon>Actinomycetota</taxon>
        <taxon>Actinomycetes</taxon>
        <taxon>Kitasatosporales</taxon>
        <taxon>Streptomycetaceae</taxon>
        <taxon>Streptomyces</taxon>
    </lineage>
</organism>
<feature type="region of interest" description="Disordered" evidence="1">
    <location>
        <begin position="214"/>
        <end position="236"/>
    </location>
</feature>
<evidence type="ECO:0000256" key="1">
    <source>
        <dbReference type="SAM" id="MobiDB-lite"/>
    </source>
</evidence>
<evidence type="ECO:0000313" key="3">
    <source>
        <dbReference type="Proteomes" id="UP000653411"/>
    </source>
</evidence>
<gene>
    <name evidence="2" type="ORF">GCM10011578_005530</name>
</gene>
<evidence type="ECO:0000313" key="2">
    <source>
        <dbReference type="EMBL" id="GGM88833.1"/>
    </source>
</evidence>
<protein>
    <recommendedName>
        <fullName evidence="4">HPr kinase</fullName>
    </recommendedName>
</protein>
<dbReference type="InterPro" id="IPR027417">
    <property type="entry name" value="P-loop_NTPase"/>
</dbReference>
<dbReference type="Gene3D" id="3.40.50.300">
    <property type="entry name" value="P-loop containing nucleotide triphosphate hydrolases"/>
    <property type="match status" value="1"/>
</dbReference>
<comment type="caution">
    <text evidence="2">The sequence shown here is derived from an EMBL/GenBank/DDBJ whole genome shotgun (WGS) entry which is preliminary data.</text>
</comment>
<evidence type="ECO:0008006" key="4">
    <source>
        <dbReference type="Google" id="ProtNLM"/>
    </source>
</evidence>
<reference evidence="2" key="2">
    <citation type="submission" date="2020-09" db="EMBL/GenBank/DDBJ databases">
        <authorList>
            <person name="Sun Q."/>
            <person name="Zhou Y."/>
        </authorList>
    </citation>
    <scope>NUCLEOTIDE SEQUENCE</scope>
    <source>
        <strain evidence="2">CGMCC 4.7110</strain>
    </source>
</reference>
<dbReference type="AlphaFoldDB" id="A0A917UH59"/>
<dbReference type="Proteomes" id="UP000653411">
    <property type="component" value="Unassembled WGS sequence"/>
</dbReference>
<dbReference type="EMBL" id="BMML01000001">
    <property type="protein sequence ID" value="GGM88833.1"/>
    <property type="molecule type" value="Genomic_DNA"/>
</dbReference>
<reference evidence="2" key="1">
    <citation type="journal article" date="2014" name="Int. J. Syst. Evol. Microbiol.">
        <title>Complete genome sequence of Corynebacterium casei LMG S-19264T (=DSM 44701T), isolated from a smear-ripened cheese.</title>
        <authorList>
            <consortium name="US DOE Joint Genome Institute (JGI-PGF)"/>
            <person name="Walter F."/>
            <person name="Albersmeier A."/>
            <person name="Kalinowski J."/>
            <person name="Ruckert C."/>
        </authorList>
    </citation>
    <scope>NUCLEOTIDE SEQUENCE</scope>
    <source>
        <strain evidence="2">CGMCC 4.7110</strain>
    </source>
</reference>